<gene>
    <name evidence="1" type="ORF">NDU88_002825</name>
</gene>
<dbReference type="Proteomes" id="UP001066276">
    <property type="component" value="Chromosome 2_1"/>
</dbReference>
<dbReference type="EMBL" id="JANPWB010000003">
    <property type="protein sequence ID" value="KAJ1198987.1"/>
    <property type="molecule type" value="Genomic_DNA"/>
</dbReference>
<evidence type="ECO:0000313" key="1">
    <source>
        <dbReference type="EMBL" id="KAJ1198987.1"/>
    </source>
</evidence>
<comment type="caution">
    <text evidence="1">The sequence shown here is derived from an EMBL/GenBank/DDBJ whole genome shotgun (WGS) entry which is preliminary data.</text>
</comment>
<protein>
    <submittedName>
        <fullName evidence="1">Uncharacterized protein</fullName>
    </submittedName>
</protein>
<reference evidence="1" key="1">
    <citation type="journal article" date="2022" name="bioRxiv">
        <title>Sequencing and chromosome-scale assembly of the giantPleurodeles waltlgenome.</title>
        <authorList>
            <person name="Brown T."/>
            <person name="Elewa A."/>
            <person name="Iarovenko S."/>
            <person name="Subramanian E."/>
            <person name="Araus A.J."/>
            <person name="Petzold A."/>
            <person name="Susuki M."/>
            <person name="Suzuki K.-i.T."/>
            <person name="Hayashi T."/>
            <person name="Toyoda A."/>
            <person name="Oliveira C."/>
            <person name="Osipova E."/>
            <person name="Leigh N.D."/>
            <person name="Simon A."/>
            <person name="Yun M.H."/>
        </authorList>
    </citation>
    <scope>NUCLEOTIDE SEQUENCE</scope>
    <source>
        <strain evidence="1">20211129_DDA</strain>
        <tissue evidence="1">Liver</tissue>
    </source>
</reference>
<name>A0AAV7VDZ0_PLEWA</name>
<keyword evidence="2" id="KW-1185">Reference proteome</keyword>
<sequence>MVIPKTKKDMYVGPSATSKLSDSEIPLKEHDITQRTLEGPQLQDILQAITSLGTLEAKIDLLGAELGLIKDDHRRLAERVTTAEPTLQDIPLDLRETQEQFTSMEGKV</sequence>
<dbReference type="AlphaFoldDB" id="A0AAV7VDZ0"/>
<evidence type="ECO:0000313" key="2">
    <source>
        <dbReference type="Proteomes" id="UP001066276"/>
    </source>
</evidence>
<accession>A0AAV7VDZ0</accession>
<proteinExistence type="predicted"/>
<organism evidence="1 2">
    <name type="scientific">Pleurodeles waltl</name>
    <name type="common">Iberian ribbed newt</name>
    <dbReference type="NCBI Taxonomy" id="8319"/>
    <lineage>
        <taxon>Eukaryota</taxon>
        <taxon>Metazoa</taxon>
        <taxon>Chordata</taxon>
        <taxon>Craniata</taxon>
        <taxon>Vertebrata</taxon>
        <taxon>Euteleostomi</taxon>
        <taxon>Amphibia</taxon>
        <taxon>Batrachia</taxon>
        <taxon>Caudata</taxon>
        <taxon>Salamandroidea</taxon>
        <taxon>Salamandridae</taxon>
        <taxon>Pleurodelinae</taxon>
        <taxon>Pleurodeles</taxon>
    </lineage>
</organism>